<comment type="caution">
    <text evidence="1">The sequence shown here is derived from an EMBL/GenBank/DDBJ whole genome shotgun (WGS) entry which is preliminary data.</text>
</comment>
<name>A0A5B7IPU3_PORTR</name>
<reference evidence="1 2" key="1">
    <citation type="submission" date="2019-05" db="EMBL/GenBank/DDBJ databases">
        <title>Another draft genome of Portunus trituberculatus and its Hox gene families provides insights of decapod evolution.</title>
        <authorList>
            <person name="Jeong J.-H."/>
            <person name="Song I."/>
            <person name="Kim S."/>
            <person name="Choi T."/>
            <person name="Kim D."/>
            <person name="Ryu S."/>
            <person name="Kim W."/>
        </authorList>
    </citation>
    <scope>NUCLEOTIDE SEQUENCE [LARGE SCALE GENOMIC DNA]</scope>
    <source>
        <tissue evidence="1">Muscle</tissue>
    </source>
</reference>
<proteinExistence type="predicted"/>
<keyword evidence="2" id="KW-1185">Reference proteome</keyword>
<evidence type="ECO:0000313" key="2">
    <source>
        <dbReference type="Proteomes" id="UP000324222"/>
    </source>
</evidence>
<gene>
    <name evidence="1" type="ORF">E2C01_080681</name>
</gene>
<evidence type="ECO:0000313" key="1">
    <source>
        <dbReference type="EMBL" id="MPC85882.1"/>
    </source>
</evidence>
<sequence length="99" mass="10819">MGAGNIPLAIIFTCDWLAHRPPAALPLPDLRPLAFTHVRAETGVHLGFTYHSPSCGLADVTGDQSSRQFSSLLPLIFIKFHLISFTPAFSSPYPLLLLF</sequence>
<dbReference type="AlphaFoldDB" id="A0A5B7IPU3"/>
<accession>A0A5B7IPU3</accession>
<protein>
    <submittedName>
        <fullName evidence="1">Uncharacterized protein</fullName>
    </submittedName>
</protein>
<organism evidence="1 2">
    <name type="scientific">Portunus trituberculatus</name>
    <name type="common">Swimming crab</name>
    <name type="synonym">Neptunus trituberculatus</name>
    <dbReference type="NCBI Taxonomy" id="210409"/>
    <lineage>
        <taxon>Eukaryota</taxon>
        <taxon>Metazoa</taxon>
        <taxon>Ecdysozoa</taxon>
        <taxon>Arthropoda</taxon>
        <taxon>Crustacea</taxon>
        <taxon>Multicrustacea</taxon>
        <taxon>Malacostraca</taxon>
        <taxon>Eumalacostraca</taxon>
        <taxon>Eucarida</taxon>
        <taxon>Decapoda</taxon>
        <taxon>Pleocyemata</taxon>
        <taxon>Brachyura</taxon>
        <taxon>Eubrachyura</taxon>
        <taxon>Portunoidea</taxon>
        <taxon>Portunidae</taxon>
        <taxon>Portuninae</taxon>
        <taxon>Portunus</taxon>
    </lineage>
</organism>
<dbReference type="EMBL" id="VSRR010069870">
    <property type="protein sequence ID" value="MPC85882.1"/>
    <property type="molecule type" value="Genomic_DNA"/>
</dbReference>
<dbReference type="Proteomes" id="UP000324222">
    <property type="component" value="Unassembled WGS sequence"/>
</dbReference>